<dbReference type="AlphaFoldDB" id="A0A7D9HES4"/>
<feature type="region of interest" description="Disordered" evidence="1">
    <location>
        <begin position="1"/>
        <end position="51"/>
    </location>
</feature>
<evidence type="ECO:0000256" key="1">
    <source>
        <dbReference type="SAM" id="MobiDB-lite"/>
    </source>
</evidence>
<gene>
    <name evidence="2" type="ORF">PACLA_8A031983</name>
</gene>
<reference evidence="2" key="1">
    <citation type="submission" date="2020-04" db="EMBL/GenBank/DDBJ databases">
        <authorList>
            <person name="Alioto T."/>
            <person name="Alioto T."/>
            <person name="Gomez Garrido J."/>
        </authorList>
    </citation>
    <scope>NUCLEOTIDE SEQUENCE</scope>
    <source>
        <strain evidence="2">A484AB</strain>
    </source>
</reference>
<sequence>MSDKQQDIQPEILAMDKPDLPVEQEPRKDETTTEGLEETGSTASKKDNFNDDQSSILSIQSSLALKRHLIESKFWKEGPEFLKADKSTWPEKLPTTVVDEFEHSEGKRVSKTHLTQSPNEDTTSEVFMDPTKYYCLQRLVRVTVWILRFARNCKLSKERRVLSATLVSEDITEAETVWLR</sequence>
<feature type="compositionally biased region" description="Basic and acidic residues" evidence="1">
    <location>
        <begin position="14"/>
        <end position="31"/>
    </location>
</feature>
<name>A0A7D9HES4_PARCT</name>
<protein>
    <submittedName>
        <fullName evidence="2">Uncharacterized protein</fullName>
    </submittedName>
</protein>
<organism evidence="2 3">
    <name type="scientific">Paramuricea clavata</name>
    <name type="common">Red gorgonian</name>
    <name type="synonym">Violescent sea-whip</name>
    <dbReference type="NCBI Taxonomy" id="317549"/>
    <lineage>
        <taxon>Eukaryota</taxon>
        <taxon>Metazoa</taxon>
        <taxon>Cnidaria</taxon>
        <taxon>Anthozoa</taxon>
        <taxon>Octocorallia</taxon>
        <taxon>Malacalcyonacea</taxon>
        <taxon>Plexauridae</taxon>
        <taxon>Paramuricea</taxon>
    </lineage>
</organism>
<evidence type="ECO:0000313" key="3">
    <source>
        <dbReference type="Proteomes" id="UP001152795"/>
    </source>
</evidence>
<keyword evidence="3" id="KW-1185">Reference proteome</keyword>
<evidence type="ECO:0000313" key="2">
    <source>
        <dbReference type="EMBL" id="CAB3980770.1"/>
    </source>
</evidence>
<dbReference type="Proteomes" id="UP001152795">
    <property type="component" value="Unassembled WGS sequence"/>
</dbReference>
<proteinExistence type="predicted"/>
<comment type="caution">
    <text evidence="2">The sequence shown here is derived from an EMBL/GenBank/DDBJ whole genome shotgun (WGS) entry which is preliminary data.</text>
</comment>
<accession>A0A7D9HES4</accession>
<dbReference type="EMBL" id="CACRXK020000322">
    <property type="protein sequence ID" value="CAB3980770.1"/>
    <property type="molecule type" value="Genomic_DNA"/>
</dbReference>